<name>A0ABN2GKJ6_9ACTN</name>
<keyword evidence="2" id="KW-0479">Metal-binding</keyword>
<evidence type="ECO:0000256" key="1">
    <source>
        <dbReference type="ARBA" id="ARBA00022670"/>
    </source>
</evidence>
<dbReference type="PANTHER" id="PTHR34978">
    <property type="entry name" value="POSSIBLE SENSOR-TRANSDUCER PROTEIN BLAR"/>
    <property type="match status" value="1"/>
</dbReference>
<dbReference type="PANTHER" id="PTHR34978:SF3">
    <property type="entry name" value="SLR0241 PROTEIN"/>
    <property type="match status" value="1"/>
</dbReference>
<evidence type="ECO:0000256" key="4">
    <source>
        <dbReference type="ARBA" id="ARBA00022833"/>
    </source>
</evidence>
<proteinExistence type="inferred from homology"/>
<evidence type="ECO:0000313" key="9">
    <source>
        <dbReference type="EMBL" id="GAA1672800.1"/>
    </source>
</evidence>
<keyword evidence="1 6" id="KW-0645">Protease</keyword>
<keyword evidence="7" id="KW-0812">Transmembrane</keyword>
<keyword evidence="10" id="KW-1185">Reference proteome</keyword>
<evidence type="ECO:0000256" key="3">
    <source>
        <dbReference type="ARBA" id="ARBA00022801"/>
    </source>
</evidence>
<feature type="transmembrane region" description="Helical" evidence="7">
    <location>
        <begin position="6"/>
        <end position="22"/>
    </location>
</feature>
<feature type="transmembrane region" description="Helical" evidence="7">
    <location>
        <begin position="34"/>
        <end position="61"/>
    </location>
</feature>
<keyword evidence="4 6" id="KW-0862">Zinc</keyword>
<comment type="caution">
    <text evidence="9">The sequence shown here is derived from an EMBL/GenBank/DDBJ whole genome shotgun (WGS) entry which is preliminary data.</text>
</comment>
<accession>A0ABN2GKJ6</accession>
<feature type="transmembrane region" description="Helical" evidence="7">
    <location>
        <begin position="81"/>
        <end position="103"/>
    </location>
</feature>
<keyword evidence="7" id="KW-0472">Membrane</keyword>
<dbReference type="Gene3D" id="3.30.2010.10">
    <property type="entry name" value="Metalloproteases ('zincins'), catalytic domain"/>
    <property type="match status" value="1"/>
</dbReference>
<evidence type="ECO:0000259" key="8">
    <source>
        <dbReference type="Pfam" id="PF01435"/>
    </source>
</evidence>
<keyword evidence="7" id="KW-1133">Transmembrane helix</keyword>
<evidence type="ECO:0000313" key="10">
    <source>
        <dbReference type="Proteomes" id="UP001500064"/>
    </source>
</evidence>
<protein>
    <submittedName>
        <fullName evidence="9">M56 family metallopeptidase</fullName>
    </submittedName>
</protein>
<dbReference type="InterPro" id="IPR052173">
    <property type="entry name" value="Beta-lactam_resp_regulator"/>
</dbReference>
<evidence type="ECO:0000256" key="5">
    <source>
        <dbReference type="ARBA" id="ARBA00023049"/>
    </source>
</evidence>
<organism evidence="9 10">
    <name type="scientific">Nonomuraea maheshkhaliensis</name>
    <dbReference type="NCBI Taxonomy" id="419590"/>
    <lineage>
        <taxon>Bacteria</taxon>
        <taxon>Bacillati</taxon>
        <taxon>Actinomycetota</taxon>
        <taxon>Actinomycetes</taxon>
        <taxon>Streptosporangiales</taxon>
        <taxon>Streptosporangiaceae</taxon>
        <taxon>Nonomuraea</taxon>
    </lineage>
</organism>
<reference evidence="9 10" key="1">
    <citation type="journal article" date="2019" name="Int. J. Syst. Evol. Microbiol.">
        <title>The Global Catalogue of Microorganisms (GCM) 10K type strain sequencing project: providing services to taxonomists for standard genome sequencing and annotation.</title>
        <authorList>
            <consortium name="The Broad Institute Genomics Platform"/>
            <consortium name="The Broad Institute Genome Sequencing Center for Infectious Disease"/>
            <person name="Wu L."/>
            <person name="Ma J."/>
        </authorList>
    </citation>
    <scope>NUCLEOTIDE SEQUENCE [LARGE SCALE GENOMIC DNA]</scope>
    <source>
        <strain evidence="9 10">JCM 13929</strain>
    </source>
</reference>
<keyword evidence="5 6" id="KW-0482">Metalloprotease</keyword>
<evidence type="ECO:0000256" key="6">
    <source>
        <dbReference type="RuleBase" id="RU003983"/>
    </source>
</evidence>
<dbReference type="CDD" id="cd07326">
    <property type="entry name" value="M56_BlaR1_MecR1_like"/>
    <property type="match status" value="1"/>
</dbReference>
<evidence type="ECO:0000256" key="2">
    <source>
        <dbReference type="ARBA" id="ARBA00022723"/>
    </source>
</evidence>
<dbReference type="RefSeq" id="WP_346112266.1">
    <property type="nucleotide sequence ID" value="NZ_BAAAMU010000093.1"/>
</dbReference>
<evidence type="ECO:0000256" key="7">
    <source>
        <dbReference type="SAM" id="Phobius"/>
    </source>
</evidence>
<feature type="domain" description="Peptidase M48" evidence="8">
    <location>
        <begin position="121"/>
        <end position="174"/>
    </location>
</feature>
<comment type="similarity">
    <text evidence="6">Belongs to the peptidase M48 family.</text>
</comment>
<gene>
    <name evidence="9" type="ORF">GCM10009733_082470</name>
</gene>
<comment type="cofactor">
    <cofactor evidence="6">
        <name>Zn(2+)</name>
        <dbReference type="ChEBI" id="CHEBI:29105"/>
    </cofactor>
    <text evidence="6">Binds 1 zinc ion per subunit.</text>
</comment>
<dbReference type="Proteomes" id="UP001500064">
    <property type="component" value="Unassembled WGS sequence"/>
</dbReference>
<dbReference type="Pfam" id="PF01435">
    <property type="entry name" value="Peptidase_M48"/>
    <property type="match status" value="1"/>
</dbReference>
<dbReference type="EMBL" id="BAAAMU010000093">
    <property type="protein sequence ID" value="GAA1672800.1"/>
    <property type="molecule type" value="Genomic_DNA"/>
</dbReference>
<sequence>MNLEIYLPTALLALSTLVVAWRQPRMHPAWTARILILFIGASASAVLGLLTFLVVMATGVWTPAKAALAGGLLADNGRVPLPVGVAAGALLVLIAVAVACSALRWRRELREARALGTGVVADERPYAMAVPGHEGGVILSSGLVGLLSRRELEVVFRHEAAHLRHRHHLYLVAGSVFIRVFPCLAYPYRALRYALERWADEEAAVAVGDRVLTARTIARVALAQPIMGAGPSGPHDGLGRLALTGSHVTRRVTALLGRTPPDSRIAGPVLFGGAWMATGGAISPTVTHHVNLVLVLL</sequence>
<dbReference type="InterPro" id="IPR001915">
    <property type="entry name" value="Peptidase_M48"/>
</dbReference>
<keyword evidence="3 6" id="KW-0378">Hydrolase</keyword>